<sequence>MQHSKQASRFLVNSWYQMEICVVDAPSSGLDRQQAPESRLAGKYPRAVVGAEMTDGVAVCVDLAAEVVIVARDT</sequence>
<gene>
    <name evidence="1" type="ORF">GCM10010339_70560</name>
</gene>
<comment type="caution">
    <text evidence="1">The sequence shown here is derived from an EMBL/GenBank/DDBJ whole genome shotgun (WGS) entry which is preliminary data.</text>
</comment>
<dbReference type="AlphaFoldDB" id="A0A918YP72"/>
<organism evidence="1 2">
    <name type="scientific">Streptomyces alanosinicus</name>
    <dbReference type="NCBI Taxonomy" id="68171"/>
    <lineage>
        <taxon>Bacteria</taxon>
        <taxon>Bacillati</taxon>
        <taxon>Actinomycetota</taxon>
        <taxon>Actinomycetes</taxon>
        <taxon>Kitasatosporales</taxon>
        <taxon>Streptomycetaceae</taxon>
        <taxon>Streptomyces</taxon>
    </lineage>
</organism>
<reference evidence="1" key="1">
    <citation type="journal article" date="2014" name="Int. J. Syst. Evol. Microbiol.">
        <title>Complete genome sequence of Corynebacterium casei LMG S-19264T (=DSM 44701T), isolated from a smear-ripened cheese.</title>
        <authorList>
            <consortium name="US DOE Joint Genome Institute (JGI-PGF)"/>
            <person name="Walter F."/>
            <person name="Albersmeier A."/>
            <person name="Kalinowski J."/>
            <person name="Ruckert C."/>
        </authorList>
    </citation>
    <scope>NUCLEOTIDE SEQUENCE</scope>
    <source>
        <strain evidence="1">JCM 4714</strain>
    </source>
</reference>
<reference evidence="1" key="2">
    <citation type="submission" date="2020-09" db="EMBL/GenBank/DDBJ databases">
        <authorList>
            <person name="Sun Q."/>
            <person name="Ohkuma M."/>
        </authorList>
    </citation>
    <scope>NUCLEOTIDE SEQUENCE</scope>
    <source>
        <strain evidence="1">JCM 4714</strain>
    </source>
</reference>
<accession>A0A918YP72</accession>
<protein>
    <submittedName>
        <fullName evidence="1">Uncharacterized protein</fullName>
    </submittedName>
</protein>
<proteinExistence type="predicted"/>
<keyword evidence="2" id="KW-1185">Reference proteome</keyword>
<name>A0A918YP72_9ACTN</name>
<dbReference type="Proteomes" id="UP000655443">
    <property type="component" value="Unassembled WGS sequence"/>
</dbReference>
<evidence type="ECO:0000313" key="1">
    <source>
        <dbReference type="EMBL" id="GHE11345.1"/>
    </source>
</evidence>
<dbReference type="EMBL" id="BMVG01000028">
    <property type="protein sequence ID" value="GHE11345.1"/>
    <property type="molecule type" value="Genomic_DNA"/>
</dbReference>
<evidence type="ECO:0000313" key="2">
    <source>
        <dbReference type="Proteomes" id="UP000655443"/>
    </source>
</evidence>